<organism evidence="1 2">
    <name type="scientific">Brachionus plicatilis</name>
    <name type="common">Marine rotifer</name>
    <name type="synonym">Brachionus muelleri</name>
    <dbReference type="NCBI Taxonomy" id="10195"/>
    <lineage>
        <taxon>Eukaryota</taxon>
        <taxon>Metazoa</taxon>
        <taxon>Spiralia</taxon>
        <taxon>Gnathifera</taxon>
        <taxon>Rotifera</taxon>
        <taxon>Eurotatoria</taxon>
        <taxon>Monogononta</taxon>
        <taxon>Pseudotrocha</taxon>
        <taxon>Ploima</taxon>
        <taxon>Brachionidae</taxon>
        <taxon>Brachionus</taxon>
    </lineage>
</organism>
<dbReference type="InterPro" id="IPR036572">
    <property type="entry name" value="Doublecortin_dom_sf"/>
</dbReference>
<protein>
    <submittedName>
        <fullName evidence="1">Doublecortin domain-containing 5 isoform X8</fullName>
    </submittedName>
</protein>
<feature type="non-terminal residue" evidence="1">
    <location>
        <position position="1"/>
    </location>
</feature>
<name>A0A3M7ST60_BRAPC</name>
<comment type="caution">
    <text evidence="1">The sequence shown here is derived from an EMBL/GenBank/DDBJ whole genome shotgun (WGS) entry which is preliminary data.</text>
</comment>
<dbReference type="GO" id="GO:0030496">
    <property type="term" value="C:midbody"/>
    <property type="evidence" value="ECO:0007669"/>
    <property type="project" value="TreeGrafter"/>
</dbReference>
<dbReference type="GO" id="GO:0008017">
    <property type="term" value="F:microtubule binding"/>
    <property type="evidence" value="ECO:0007669"/>
    <property type="project" value="InterPro"/>
</dbReference>
<dbReference type="Proteomes" id="UP000276133">
    <property type="component" value="Unassembled WGS sequence"/>
</dbReference>
<gene>
    <name evidence="1" type="ORF">BpHYR1_041650</name>
</gene>
<sequence length="250" mass="28767">IGEWRFSELSTALWHKLAYTWPVDHEEKLIEQFKWPISGYLIAGAPPLKNLKNSEENMTCRLRVLKNGSTDLNSAISLTRTNAKHFLKDYLHCSNLTPKQFEFNSFLNTCTISLNLANAARRLFDLKGIEHFELSHLKNEEYVYVSCGEAWIDPKVVRDEQSKKLILSNLSEDLNKILYLLKLKSCQNFVIETSGLSIQDGAKLCLGPCCLSEYQIDRIKQGESIQNVIEVDLKEEETNGEEKINYKYKL</sequence>
<dbReference type="InterPro" id="IPR043188">
    <property type="entry name" value="DCDC1"/>
</dbReference>
<proteinExistence type="predicted"/>
<dbReference type="SUPFAM" id="SSF89837">
    <property type="entry name" value="Doublecortin (DC)"/>
    <property type="match status" value="1"/>
</dbReference>
<dbReference type="AlphaFoldDB" id="A0A3M7ST60"/>
<accession>A0A3M7ST60</accession>
<dbReference type="STRING" id="10195.A0A3M7ST60"/>
<keyword evidence="2" id="KW-1185">Reference proteome</keyword>
<dbReference type="PANTHER" id="PTHR46302:SF3">
    <property type="entry name" value="DOUBLECORTIN DOMAIN-CONTAINING PROTEIN 1"/>
    <property type="match status" value="1"/>
</dbReference>
<evidence type="ECO:0000313" key="2">
    <source>
        <dbReference type="Proteomes" id="UP000276133"/>
    </source>
</evidence>
<dbReference type="EMBL" id="REGN01000798">
    <property type="protein sequence ID" value="RNA38973.1"/>
    <property type="molecule type" value="Genomic_DNA"/>
</dbReference>
<evidence type="ECO:0000313" key="1">
    <source>
        <dbReference type="EMBL" id="RNA38973.1"/>
    </source>
</evidence>
<reference evidence="1 2" key="1">
    <citation type="journal article" date="2018" name="Sci. Rep.">
        <title>Genomic signatures of local adaptation to the degree of environmental predictability in rotifers.</title>
        <authorList>
            <person name="Franch-Gras L."/>
            <person name="Hahn C."/>
            <person name="Garcia-Roger E.M."/>
            <person name="Carmona M.J."/>
            <person name="Serra M."/>
            <person name="Gomez A."/>
        </authorList>
    </citation>
    <scope>NUCLEOTIDE SEQUENCE [LARGE SCALE GENOMIC DNA]</scope>
    <source>
        <strain evidence="1">HYR1</strain>
    </source>
</reference>
<dbReference type="OrthoDB" id="9999986at2759"/>
<dbReference type="PANTHER" id="PTHR46302">
    <property type="entry name" value="DOUBLECORTIN DOMAIN-CONTAINING PROTEIN 1"/>
    <property type="match status" value="1"/>
</dbReference>
<dbReference type="GO" id="GO:1902412">
    <property type="term" value="P:regulation of mitotic cytokinesis"/>
    <property type="evidence" value="ECO:0007669"/>
    <property type="project" value="InterPro"/>
</dbReference>
<dbReference type="GO" id="GO:0035556">
    <property type="term" value="P:intracellular signal transduction"/>
    <property type="evidence" value="ECO:0007669"/>
    <property type="project" value="InterPro"/>
</dbReference>